<organism evidence="2">
    <name type="scientific">marine sediment metagenome</name>
    <dbReference type="NCBI Taxonomy" id="412755"/>
    <lineage>
        <taxon>unclassified sequences</taxon>
        <taxon>metagenomes</taxon>
        <taxon>ecological metagenomes</taxon>
    </lineage>
</organism>
<gene>
    <name evidence="2" type="ORF">S12H4_14754</name>
</gene>
<sequence>PYVVTSIIGYSNVYVFSLLLFIPLGKICFNRNQLRCRSVKNQKN</sequence>
<protein>
    <submittedName>
        <fullName evidence="2">Uncharacterized protein</fullName>
    </submittedName>
</protein>
<feature type="non-terminal residue" evidence="2">
    <location>
        <position position="1"/>
    </location>
</feature>
<evidence type="ECO:0000313" key="2">
    <source>
        <dbReference type="EMBL" id="GAI84097.1"/>
    </source>
</evidence>
<accession>X1RTM8</accession>
<keyword evidence="1" id="KW-0472">Membrane</keyword>
<feature type="transmembrane region" description="Helical" evidence="1">
    <location>
        <begin position="12"/>
        <end position="29"/>
    </location>
</feature>
<dbReference type="AlphaFoldDB" id="X1RTM8"/>
<comment type="caution">
    <text evidence="2">The sequence shown here is derived from an EMBL/GenBank/DDBJ whole genome shotgun (WGS) entry which is preliminary data.</text>
</comment>
<dbReference type="EMBL" id="BARW01007049">
    <property type="protein sequence ID" value="GAI84097.1"/>
    <property type="molecule type" value="Genomic_DNA"/>
</dbReference>
<keyword evidence="1" id="KW-1133">Transmembrane helix</keyword>
<proteinExistence type="predicted"/>
<name>X1RTM8_9ZZZZ</name>
<reference evidence="2" key="1">
    <citation type="journal article" date="2014" name="Front. Microbiol.">
        <title>High frequency of phylogenetically diverse reductive dehalogenase-homologous genes in deep subseafloor sedimentary metagenomes.</title>
        <authorList>
            <person name="Kawai M."/>
            <person name="Futagami T."/>
            <person name="Toyoda A."/>
            <person name="Takaki Y."/>
            <person name="Nishi S."/>
            <person name="Hori S."/>
            <person name="Arai W."/>
            <person name="Tsubouchi T."/>
            <person name="Morono Y."/>
            <person name="Uchiyama I."/>
            <person name="Ito T."/>
            <person name="Fujiyama A."/>
            <person name="Inagaki F."/>
            <person name="Takami H."/>
        </authorList>
    </citation>
    <scope>NUCLEOTIDE SEQUENCE</scope>
    <source>
        <strain evidence="2">Expedition CK06-06</strain>
    </source>
</reference>
<keyword evidence="1" id="KW-0812">Transmembrane</keyword>
<evidence type="ECO:0000256" key="1">
    <source>
        <dbReference type="SAM" id="Phobius"/>
    </source>
</evidence>